<dbReference type="Gene3D" id="3.90.230.10">
    <property type="entry name" value="Creatinase/methionine aminopeptidase superfamily"/>
    <property type="match status" value="1"/>
</dbReference>
<dbReference type="GO" id="GO:0070006">
    <property type="term" value="F:metalloaminopeptidase activity"/>
    <property type="evidence" value="ECO:0007669"/>
    <property type="project" value="InterPro"/>
</dbReference>
<keyword evidence="6" id="KW-0645">Protease</keyword>
<dbReference type="PANTHER" id="PTHR43226:SF1">
    <property type="entry name" value="XAA-PRO DIPEPTIDASE"/>
    <property type="match status" value="1"/>
</dbReference>
<dbReference type="SUPFAM" id="SSF55920">
    <property type="entry name" value="Creatinase/aminopeptidase"/>
    <property type="match status" value="1"/>
</dbReference>
<dbReference type="PANTHER" id="PTHR43226">
    <property type="entry name" value="XAA-PRO AMINOPEPTIDASE 3"/>
    <property type="match status" value="1"/>
</dbReference>
<dbReference type="InterPro" id="IPR036005">
    <property type="entry name" value="Creatinase/aminopeptidase-like"/>
</dbReference>
<dbReference type="AlphaFoldDB" id="A0A8J7S7E4"/>
<evidence type="ECO:0000256" key="1">
    <source>
        <dbReference type="ARBA" id="ARBA00001936"/>
    </source>
</evidence>
<sequence>MYSGHRQNLMSLFREFPSDVIFLKGGSVAHRYDTDFEYPFRQESNFLYLTGIEEPDMAALFDCKSGEYRLIIPRRDAQFAVWMGYVRSADEYAVMYGPDHIMYNDEVPDWLKKRQPGTVHCLPDAEGDIRQLGLKSDTGHLKDALAYCRAIKSEGEIDCLRRSAAVANQAHLDLMHTVFPGMYEYELKAVFDRHTTQSGHLHDPYSGIFASGPGSAILHYTGKNRMLQDGELFLVDAGTEYRGYASDITRTYPVNGSFTPIQAELYDIVLEAQNTALNQIRPGQKMEDIHLSAARIIIEGLRDAGIVTGETEELMEKNVFALFFPHGLGHLMGLDTHDVGGYPKGTEKIDRPGLRFLRARRTMEPGMVLTIEPGLYFIPALLEPAFADDKYSPHLNQKKLKELFGFGGIRIEDNVLVRDDGIENMTNVPKSRKEIEHVMNR</sequence>
<dbReference type="EMBL" id="JAFIDN010000002">
    <property type="protein sequence ID" value="MBP3191501.1"/>
    <property type="molecule type" value="Genomic_DNA"/>
</dbReference>
<evidence type="ECO:0000259" key="5">
    <source>
        <dbReference type="SMART" id="SM01011"/>
    </source>
</evidence>
<gene>
    <name evidence="6" type="ORF">NATSA_02375</name>
</gene>
<accession>A0A8J7S7E4</accession>
<dbReference type="InterPro" id="IPR000994">
    <property type="entry name" value="Pept_M24"/>
</dbReference>
<evidence type="ECO:0000256" key="3">
    <source>
        <dbReference type="ARBA" id="ARBA00022801"/>
    </source>
</evidence>
<keyword evidence="7" id="KW-1185">Reference proteome</keyword>
<proteinExistence type="predicted"/>
<dbReference type="Pfam" id="PF00557">
    <property type="entry name" value="Peptidase_M24"/>
    <property type="match status" value="1"/>
</dbReference>
<evidence type="ECO:0000313" key="7">
    <source>
        <dbReference type="Proteomes" id="UP000673975"/>
    </source>
</evidence>
<dbReference type="Pfam" id="PF05195">
    <property type="entry name" value="AMP_N"/>
    <property type="match status" value="1"/>
</dbReference>
<evidence type="ECO:0000256" key="4">
    <source>
        <dbReference type="ARBA" id="ARBA00023211"/>
    </source>
</evidence>
<dbReference type="SUPFAM" id="SSF53092">
    <property type="entry name" value="Creatinase/prolidase N-terminal domain"/>
    <property type="match status" value="1"/>
</dbReference>
<protein>
    <submittedName>
        <fullName evidence="6">Aminopeptidase P family protein</fullName>
    </submittedName>
</protein>
<dbReference type="InterPro" id="IPR007865">
    <property type="entry name" value="Aminopep_P_N"/>
</dbReference>
<comment type="caution">
    <text evidence="6">The sequence shown here is derived from an EMBL/GenBank/DDBJ whole genome shotgun (WGS) entry which is preliminary data.</text>
</comment>
<keyword evidence="3" id="KW-0378">Hydrolase</keyword>
<keyword evidence="4" id="KW-0464">Manganese</keyword>
<keyword evidence="2" id="KW-0479">Metal-binding</keyword>
<dbReference type="InterPro" id="IPR052433">
    <property type="entry name" value="X-Pro_dipept-like"/>
</dbReference>
<dbReference type="Proteomes" id="UP000673975">
    <property type="component" value="Unassembled WGS sequence"/>
</dbReference>
<dbReference type="SMART" id="SM01011">
    <property type="entry name" value="AMP_N"/>
    <property type="match status" value="1"/>
</dbReference>
<name>A0A8J7S7E4_9BACT</name>
<organism evidence="6 7">
    <name type="scientific">Natronogracilivirga saccharolytica</name>
    <dbReference type="NCBI Taxonomy" id="2812953"/>
    <lineage>
        <taxon>Bacteria</taxon>
        <taxon>Pseudomonadati</taxon>
        <taxon>Balneolota</taxon>
        <taxon>Balneolia</taxon>
        <taxon>Balneolales</taxon>
        <taxon>Cyclonatronaceae</taxon>
        <taxon>Natronogracilivirga</taxon>
    </lineage>
</organism>
<dbReference type="InterPro" id="IPR029149">
    <property type="entry name" value="Creatin/AminoP/Spt16_N"/>
</dbReference>
<evidence type="ECO:0000313" key="6">
    <source>
        <dbReference type="EMBL" id="MBP3191501.1"/>
    </source>
</evidence>
<dbReference type="Gene3D" id="3.40.350.10">
    <property type="entry name" value="Creatinase/prolidase N-terminal domain"/>
    <property type="match status" value="1"/>
</dbReference>
<evidence type="ECO:0000256" key="2">
    <source>
        <dbReference type="ARBA" id="ARBA00022723"/>
    </source>
</evidence>
<reference evidence="6" key="1">
    <citation type="submission" date="2021-02" db="EMBL/GenBank/DDBJ databases">
        <title>Natronogracilivirga saccharolytica gen. nov. sp. nov. a new anaerobic, haloalkiliphilic carbohydrate-fermenting bacterium from soda lake and proposing of Cyclonatronumiaceae fam. nov. in the phylum Balneolaeota.</title>
        <authorList>
            <person name="Zhilina T.N."/>
            <person name="Sorokin D.Y."/>
            <person name="Zavarzina D.G."/>
            <person name="Toshchakov S.V."/>
            <person name="Kublanov I.V."/>
        </authorList>
    </citation>
    <scope>NUCLEOTIDE SEQUENCE</scope>
    <source>
        <strain evidence="6">Z-1702</strain>
    </source>
</reference>
<comment type="cofactor">
    <cofactor evidence="1">
        <name>Mn(2+)</name>
        <dbReference type="ChEBI" id="CHEBI:29035"/>
    </cofactor>
</comment>
<dbReference type="GO" id="GO:0006508">
    <property type="term" value="P:proteolysis"/>
    <property type="evidence" value="ECO:0007669"/>
    <property type="project" value="TreeGrafter"/>
</dbReference>
<feature type="domain" description="Aminopeptidase P N-terminal" evidence="5">
    <location>
        <begin position="2"/>
        <end position="128"/>
    </location>
</feature>
<dbReference type="CDD" id="cd01087">
    <property type="entry name" value="Prolidase"/>
    <property type="match status" value="1"/>
</dbReference>
<dbReference type="GO" id="GO:0030145">
    <property type="term" value="F:manganese ion binding"/>
    <property type="evidence" value="ECO:0007669"/>
    <property type="project" value="InterPro"/>
</dbReference>
<keyword evidence="6" id="KW-0031">Aminopeptidase</keyword>